<accession>A0ABS7VBS4</accession>
<evidence type="ECO:0000256" key="4">
    <source>
        <dbReference type="ARBA" id="ARBA00022989"/>
    </source>
</evidence>
<name>A0ABS7VBS4_9GAMM</name>
<evidence type="ECO:0000256" key="2">
    <source>
        <dbReference type="ARBA" id="ARBA00022692"/>
    </source>
</evidence>
<dbReference type="Pfam" id="PF08239">
    <property type="entry name" value="SH3_3"/>
    <property type="match status" value="1"/>
</dbReference>
<dbReference type="InterPro" id="IPR003646">
    <property type="entry name" value="SH3-like_bac-type"/>
</dbReference>
<evidence type="ECO:0000259" key="9">
    <source>
        <dbReference type="PROSITE" id="PS51781"/>
    </source>
</evidence>
<feature type="transmembrane region" description="Helical" evidence="7">
    <location>
        <begin position="167"/>
        <end position="188"/>
    </location>
</feature>
<feature type="chain" id="PRO_5045090119" evidence="8">
    <location>
        <begin position="19"/>
        <end position="199"/>
    </location>
</feature>
<dbReference type="PIRSF" id="PIRSF006158">
    <property type="entry name" value="UCP006158_SH3"/>
    <property type="match status" value="1"/>
</dbReference>
<sequence length="199" mass="22159">MRALIGILLALAASQSMAETRYVSDNIYTFIHGGPGTQYRILGSVKAGEQLELAGPSEGGFVQITDGKGRSGWVKGDDLQSGPSFRQQVAQQQQQLDELKGRLQNLNGDNERLFAQKDGAIAQQKQQITELQSQLKQRDAQMASLKEQNDALNQSYDNREHDMQMDWFIRGGLMVGAGLLAGLLLPMLPRRRRGDRWMN</sequence>
<dbReference type="EMBL" id="JAIRBT010000011">
    <property type="protein sequence ID" value="MBZ6066502.1"/>
    <property type="molecule type" value="Genomic_DNA"/>
</dbReference>
<evidence type="ECO:0000313" key="11">
    <source>
        <dbReference type="Proteomes" id="UP000774958"/>
    </source>
</evidence>
<comment type="subcellular location">
    <subcellularLocation>
        <location evidence="1">Membrane</location>
        <topology evidence="1">Single-pass membrane protein</topology>
    </subcellularLocation>
</comment>
<evidence type="ECO:0000256" key="6">
    <source>
        <dbReference type="SAM" id="Coils"/>
    </source>
</evidence>
<dbReference type="SMART" id="SM00287">
    <property type="entry name" value="SH3b"/>
    <property type="match status" value="1"/>
</dbReference>
<keyword evidence="11" id="KW-1185">Reference proteome</keyword>
<dbReference type="Gene3D" id="2.30.30.40">
    <property type="entry name" value="SH3 Domains"/>
    <property type="match status" value="1"/>
</dbReference>
<evidence type="ECO:0000256" key="5">
    <source>
        <dbReference type="ARBA" id="ARBA00023136"/>
    </source>
</evidence>
<reference evidence="10 11" key="1">
    <citation type="submission" date="2021-09" db="EMBL/GenBank/DDBJ databases">
        <title>Aeromonas schubertii isolated from Asian sea bass.</title>
        <authorList>
            <person name="Pinpimai K."/>
        </authorList>
    </citation>
    <scope>NUCLEOTIDE SEQUENCE [LARGE SCALE GENOMIC DNA]</scope>
    <source>
        <strain evidence="10 11">CHULA2021a</strain>
    </source>
</reference>
<proteinExistence type="predicted"/>
<keyword evidence="3 8" id="KW-0732">Signal</keyword>
<protein>
    <submittedName>
        <fullName evidence="10">TIGR04211 family SH3 domain-containing protein</fullName>
    </submittedName>
</protein>
<feature type="signal peptide" evidence="8">
    <location>
        <begin position="1"/>
        <end position="18"/>
    </location>
</feature>
<keyword evidence="6" id="KW-0175">Coiled coil</keyword>
<dbReference type="InterPro" id="IPR016476">
    <property type="entry name" value="SH3_dom_pro"/>
</dbReference>
<evidence type="ECO:0000256" key="3">
    <source>
        <dbReference type="ARBA" id="ARBA00022729"/>
    </source>
</evidence>
<keyword evidence="2 7" id="KW-0812">Transmembrane</keyword>
<dbReference type="NCBIfam" id="TIGR04211">
    <property type="entry name" value="SH3_and_anchor"/>
    <property type="match status" value="1"/>
</dbReference>
<evidence type="ECO:0000256" key="1">
    <source>
        <dbReference type="ARBA" id="ARBA00004167"/>
    </source>
</evidence>
<dbReference type="Proteomes" id="UP000774958">
    <property type="component" value="Unassembled WGS sequence"/>
</dbReference>
<evidence type="ECO:0000256" key="8">
    <source>
        <dbReference type="SAM" id="SignalP"/>
    </source>
</evidence>
<comment type="caution">
    <text evidence="10">The sequence shown here is derived from an EMBL/GenBank/DDBJ whole genome shotgun (WGS) entry which is preliminary data.</text>
</comment>
<gene>
    <name evidence="10" type="ORF">LA374_09830</name>
</gene>
<keyword evidence="4 7" id="KW-1133">Transmembrane helix</keyword>
<organism evidence="10 11">
    <name type="scientific">Aeromonas schubertii</name>
    <dbReference type="NCBI Taxonomy" id="652"/>
    <lineage>
        <taxon>Bacteria</taxon>
        <taxon>Pseudomonadati</taxon>
        <taxon>Pseudomonadota</taxon>
        <taxon>Gammaproteobacteria</taxon>
        <taxon>Aeromonadales</taxon>
        <taxon>Aeromonadaceae</taxon>
        <taxon>Aeromonas</taxon>
    </lineage>
</organism>
<dbReference type="RefSeq" id="WP_050666302.1">
    <property type="nucleotide sequence ID" value="NZ_CDDB01000048.1"/>
</dbReference>
<evidence type="ECO:0000313" key="10">
    <source>
        <dbReference type="EMBL" id="MBZ6066502.1"/>
    </source>
</evidence>
<dbReference type="PROSITE" id="PS51781">
    <property type="entry name" value="SH3B"/>
    <property type="match status" value="1"/>
</dbReference>
<feature type="coiled-coil region" evidence="6">
    <location>
        <begin position="89"/>
        <end position="162"/>
    </location>
</feature>
<feature type="domain" description="SH3b" evidence="9">
    <location>
        <begin position="18"/>
        <end position="83"/>
    </location>
</feature>
<keyword evidence="5 7" id="KW-0472">Membrane</keyword>
<evidence type="ECO:0000256" key="7">
    <source>
        <dbReference type="SAM" id="Phobius"/>
    </source>
</evidence>